<feature type="signal peptide" evidence="1">
    <location>
        <begin position="1"/>
        <end position="22"/>
    </location>
</feature>
<comment type="caution">
    <text evidence="2">The sequence shown here is derived from an EMBL/GenBank/DDBJ whole genome shotgun (WGS) entry which is preliminary data.</text>
</comment>
<dbReference type="EMBL" id="DRGM01000212">
    <property type="protein sequence ID" value="HEA19191.1"/>
    <property type="molecule type" value="Genomic_DNA"/>
</dbReference>
<dbReference type="RefSeq" id="WP_304185799.1">
    <property type="nucleotide sequence ID" value="NZ_DRGM01000212.1"/>
</dbReference>
<proteinExistence type="predicted"/>
<dbReference type="AlphaFoldDB" id="A0A7V1GGR9"/>
<name>A0A7V1GGR9_9GAMM</name>
<accession>A0A7V1GGR9</accession>
<dbReference type="Proteomes" id="UP000886188">
    <property type="component" value="Unassembled WGS sequence"/>
</dbReference>
<gene>
    <name evidence="2" type="ORF">ENH88_22605</name>
</gene>
<reference evidence="2" key="1">
    <citation type="journal article" date="2020" name="mSystems">
        <title>Genome- and Community-Level Interaction Insights into Carbon Utilization and Element Cycling Functions of Hydrothermarchaeota in Hydrothermal Sediment.</title>
        <authorList>
            <person name="Zhou Z."/>
            <person name="Liu Y."/>
            <person name="Xu W."/>
            <person name="Pan J."/>
            <person name="Luo Z.H."/>
            <person name="Li M."/>
        </authorList>
    </citation>
    <scope>NUCLEOTIDE SEQUENCE [LARGE SCALE GENOMIC DNA]</scope>
    <source>
        <strain evidence="2">HyVt-346</strain>
    </source>
</reference>
<evidence type="ECO:0000313" key="2">
    <source>
        <dbReference type="EMBL" id="HEA19191.1"/>
    </source>
</evidence>
<evidence type="ECO:0000256" key="1">
    <source>
        <dbReference type="SAM" id="SignalP"/>
    </source>
</evidence>
<dbReference type="PROSITE" id="PS51257">
    <property type="entry name" value="PROKAR_LIPOPROTEIN"/>
    <property type="match status" value="1"/>
</dbReference>
<feature type="chain" id="PRO_5030846886" description="Orphan lipoprotein" evidence="1">
    <location>
        <begin position="23"/>
        <end position="73"/>
    </location>
</feature>
<organism evidence="2">
    <name type="scientific">Pseudoalteromonas prydzensis</name>
    <dbReference type="NCBI Taxonomy" id="182141"/>
    <lineage>
        <taxon>Bacteria</taxon>
        <taxon>Pseudomonadati</taxon>
        <taxon>Pseudomonadota</taxon>
        <taxon>Gammaproteobacteria</taxon>
        <taxon>Alteromonadales</taxon>
        <taxon>Pseudoalteromonadaceae</taxon>
        <taxon>Pseudoalteromonas</taxon>
    </lineage>
</organism>
<protein>
    <recommendedName>
        <fullName evidence="3">Orphan lipoprotein</fullName>
    </recommendedName>
</protein>
<sequence length="73" mass="8650">MLFNKLKYVMSIVLVLFLTACSSDSRYHEIQAARLGECSYMADKEYHECVKRQQDSYDEFKKQREAEQTTDND</sequence>
<keyword evidence="1" id="KW-0732">Signal</keyword>
<evidence type="ECO:0008006" key="3">
    <source>
        <dbReference type="Google" id="ProtNLM"/>
    </source>
</evidence>